<dbReference type="Pfam" id="PF05721">
    <property type="entry name" value="PhyH"/>
    <property type="match status" value="1"/>
</dbReference>
<evidence type="ECO:0000313" key="2">
    <source>
        <dbReference type="EMBL" id="KAK5173876.1"/>
    </source>
</evidence>
<dbReference type="Gene3D" id="2.60.120.620">
    <property type="entry name" value="q2cbj1_9rhob like domain"/>
    <property type="match status" value="1"/>
</dbReference>
<comment type="caution">
    <text evidence="2">The sequence shown here is derived from an EMBL/GenBank/DDBJ whole genome shotgun (WGS) entry which is preliminary data.</text>
</comment>
<dbReference type="InterPro" id="IPR037593">
    <property type="entry name" value="MIOS/Sea4"/>
</dbReference>
<dbReference type="PANTHER" id="PTHR16453">
    <property type="entry name" value="WD40 DOMAIN-CONTAINING PROTEIN MIO FAMILY MEMBER"/>
    <property type="match status" value="1"/>
</dbReference>
<dbReference type="AlphaFoldDB" id="A0AAV9PNM4"/>
<name>A0AAV9PNM4_9PEZI</name>
<evidence type="ECO:0000313" key="3">
    <source>
        <dbReference type="Proteomes" id="UP001337655"/>
    </source>
</evidence>
<reference evidence="2 3" key="1">
    <citation type="submission" date="2023-08" db="EMBL/GenBank/DDBJ databases">
        <title>Black Yeasts Isolated from many extreme environments.</title>
        <authorList>
            <person name="Coleine C."/>
            <person name="Stajich J.E."/>
            <person name="Selbmann L."/>
        </authorList>
    </citation>
    <scope>NUCLEOTIDE SEQUENCE [LARGE SCALE GENOMIC DNA]</scope>
    <source>
        <strain evidence="2 3">CCFEE 5935</strain>
    </source>
</reference>
<dbReference type="GO" id="GO:1904263">
    <property type="term" value="P:positive regulation of TORC1 signaling"/>
    <property type="evidence" value="ECO:0007669"/>
    <property type="project" value="TreeGrafter"/>
</dbReference>
<dbReference type="GeneID" id="89923904"/>
<dbReference type="Pfam" id="PF21719">
    <property type="entry name" value="MIOS_a-sol"/>
    <property type="match status" value="1"/>
</dbReference>
<keyword evidence="3" id="KW-1185">Reference proteome</keyword>
<feature type="domain" description="MIOS-like alpha-solenoid" evidence="1">
    <location>
        <begin position="107"/>
        <end position="335"/>
    </location>
</feature>
<proteinExistence type="predicted"/>
<dbReference type="Proteomes" id="UP001337655">
    <property type="component" value="Unassembled WGS sequence"/>
</dbReference>
<organism evidence="2 3">
    <name type="scientific">Saxophila tyrrhenica</name>
    <dbReference type="NCBI Taxonomy" id="1690608"/>
    <lineage>
        <taxon>Eukaryota</taxon>
        <taxon>Fungi</taxon>
        <taxon>Dikarya</taxon>
        <taxon>Ascomycota</taxon>
        <taxon>Pezizomycotina</taxon>
        <taxon>Dothideomycetes</taxon>
        <taxon>Dothideomycetidae</taxon>
        <taxon>Mycosphaerellales</taxon>
        <taxon>Extremaceae</taxon>
        <taxon>Saxophila</taxon>
    </lineage>
</organism>
<protein>
    <recommendedName>
        <fullName evidence="1">MIOS-like alpha-solenoid domain-containing protein</fullName>
    </recommendedName>
</protein>
<dbReference type="InterPro" id="IPR049092">
    <property type="entry name" value="MIOS_a-sol"/>
</dbReference>
<dbReference type="SUPFAM" id="SSF51197">
    <property type="entry name" value="Clavaminate synthase-like"/>
    <property type="match status" value="1"/>
</dbReference>
<sequence length="897" mass="101167">MLALRPSRDVELLHVPASMPLAGITARSHLSIGFGDVSISEPRLHHEPTEPKAPYEFGNDNNAEDFGPQDYNGEAARVGDAGEQTVVPRDSQKIGRLLSFSIIPAERCRSGYLFDCRKNMEIVAGNWQLERLWEIVNRFRDQAANDGMMHGGLDLSFIGVAGLWSENTGINPLRRLTASSAKPGNAIVGLNRAKYIPAFEGERTSFPEHRQLCLAACGWKFTVDSLEAECQELIERGLYYQAIVQAALHDYGHIALNLLRSLIRSRTIQNIGLGALLASDNINEEQREMCQWMAADTDDPALKALLAFLISGNWRDVMKTNYLHLGYRLALGLKYLNDTELSGFIQSETARAVRNGDLEGILLTGLGEQAVDLFQTYITRTNDLQTAVLATAFTNPLYVDDVRWEMWKETYFEQMQAWKCFIPRTKFTVQHNRMAKTREGTSLIKPPEAQVTLRCLHCQSNLARNDGRYLTGQPPPSTTGPPMPNAVRVAGPPANARTVCPTCGRHMPRCGLCQMWLGTSNPSTVGGARELSKMDDIMAKLVSFSQTLPPDQRPSYLEGGLIPDVEEYGDNPVIIRLSDEERISGKTNPGTIQQLLTYFHRDGFVVLENAIDEELVDNLYKKMCEENETYLQKKFMQWNQGAATKNVSQIPPVTPDWLDKDVYANPHMMRVVENVLGPEPEIRFLNANVAVPGATGRQAVHSDVNHRFPSIPFGIVINTYLQDSSESNGVTEVWCGTHDRYERDDQQAHKESGWISKDYIQKRAKERRPVQPTVKKGSICFRDLRLWHAGMPNTSDHHRIMLAIDYFAQWYQCPMKLRLPSASKQTVESWGISTAGIEWVDGEFDHLEQPFYLNMTQDPKMYIKQTPQGVEDWRARETGKFEFDGGVVSEENYWTEE</sequence>
<dbReference type="InterPro" id="IPR008775">
    <property type="entry name" value="Phytyl_CoA_dOase-like"/>
</dbReference>
<dbReference type="PANTHER" id="PTHR16453:SF9">
    <property type="entry name" value="GATOR COMPLEX PROTEIN MIOS"/>
    <property type="match status" value="1"/>
</dbReference>
<dbReference type="RefSeq" id="XP_064662571.1">
    <property type="nucleotide sequence ID" value="XM_064799816.1"/>
</dbReference>
<accession>A0AAV9PNM4</accession>
<dbReference type="GO" id="GO:0005737">
    <property type="term" value="C:cytoplasm"/>
    <property type="evidence" value="ECO:0007669"/>
    <property type="project" value="TreeGrafter"/>
</dbReference>
<gene>
    <name evidence="2" type="ORF">LTR77_002557</name>
</gene>
<evidence type="ECO:0000259" key="1">
    <source>
        <dbReference type="Pfam" id="PF21719"/>
    </source>
</evidence>
<dbReference type="EMBL" id="JAVRRT010000003">
    <property type="protein sequence ID" value="KAK5173876.1"/>
    <property type="molecule type" value="Genomic_DNA"/>
</dbReference>